<feature type="chain" id="PRO_5045917626" evidence="1">
    <location>
        <begin position="38"/>
        <end position="588"/>
    </location>
</feature>
<feature type="signal peptide" evidence="1">
    <location>
        <begin position="1"/>
        <end position="37"/>
    </location>
</feature>
<evidence type="ECO:0000259" key="2">
    <source>
        <dbReference type="Pfam" id="PF03190"/>
    </source>
</evidence>
<dbReference type="InterPro" id="IPR004879">
    <property type="entry name" value="Ssp411-like_TRX"/>
</dbReference>
<sequence>MAYQSDGVCLRFSKTTFTLLYALALSLVGALMQTADASPLKNHPSPYLAMHSDDPVHWQLWNPDTLKQAQKQNKLILLSSGYFSCHWCHVMQQEVYQNPQSAALINQLFVSIKIDRELHPLVDSQMIDFARKYRGSAGWPQHVILTPDAKPFAAFTYLPNDKLQTYLRNVDKLWKNDKTVIKKLAESAILQPQSVNIVWDPEKFKTALYAELQNVIDDFSGGLQGSSKFPKTPLLLALIQQIDLPETLSDWLQLTLKQMAQQHLFDHLYGGFYRYTVDPEWQEPHFEKMLYDNALLLELYLHADMRWPEQGFAKTADATLGYLRQQLYSPQLQLYLGSQSAIDTAGNEGGDYLFSKQQLQQLLTAPAISQVEKEWLMHTPKFALGYHPKPTEQHWSEIKQQLLAARPIPKMAIDDKAIVSWNGLLLNALAQANTWLKQNPANEELSNLQNAKQWGQDLADTLLTISQQQQIPRSLIFTDNQSTALINANLEDLAYLWQGLNAWQTATQQKIDLANLQKQIQPLLSANGWQDPQSLALYPLNHGVTIDDAVPSVTAMLGCDFGKLQIDQNDFYEKAINYASYLNLSQCE</sequence>
<comment type="caution">
    <text evidence="3">The sequence shown here is derived from an EMBL/GenBank/DDBJ whole genome shotgun (WGS) entry which is preliminary data.</text>
</comment>
<proteinExistence type="predicted"/>
<protein>
    <submittedName>
        <fullName evidence="3">Thioredoxin domain-containing protein</fullName>
    </submittedName>
</protein>
<keyword evidence="1" id="KW-0732">Signal</keyword>
<dbReference type="Gene3D" id="3.40.30.10">
    <property type="entry name" value="Glutaredoxin"/>
    <property type="match status" value="1"/>
</dbReference>
<evidence type="ECO:0000313" key="4">
    <source>
        <dbReference type="Proteomes" id="UP000664835"/>
    </source>
</evidence>
<organism evidence="3 4">
    <name type="scientific">Thiomicrorhabdus marina</name>
    <dbReference type="NCBI Taxonomy" id="2818442"/>
    <lineage>
        <taxon>Bacteria</taxon>
        <taxon>Pseudomonadati</taxon>
        <taxon>Pseudomonadota</taxon>
        <taxon>Gammaproteobacteria</taxon>
        <taxon>Thiotrichales</taxon>
        <taxon>Piscirickettsiaceae</taxon>
        <taxon>Thiomicrorhabdus</taxon>
    </lineage>
</organism>
<dbReference type="RefSeq" id="WP_208147703.1">
    <property type="nucleotide sequence ID" value="NZ_JAGETV010000003.1"/>
</dbReference>
<name>A0ABS3Q2I6_9GAMM</name>
<dbReference type="Proteomes" id="UP000664835">
    <property type="component" value="Unassembled WGS sequence"/>
</dbReference>
<dbReference type="EMBL" id="JAGETV010000003">
    <property type="protein sequence ID" value="MBO1926535.1"/>
    <property type="molecule type" value="Genomic_DNA"/>
</dbReference>
<evidence type="ECO:0000256" key="1">
    <source>
        <dbReference type="SAM" id="SignalP"/>
    </source>
</evidence>
<gene>
    <name evidence="3" type="ORF">J3998_03015</name>
</gene>
<accession>A0ABS3Q2I6</accession>
<feature type="domain" description="Spermatogenesis-associated protein 20-like TRX" evidence="2">
    <location>
        <begin position="40"/>
        <end position="187"/>
    </location>
</feature>
<dbReference type="PANTHER" id="PTHR42899">
    <property type="entry name" value="SPERMATOGENESIS-ASSOCIATED PROTEIN 20"/>
    <property type="match status" value="1"/>
</dbReference>
<reference evidence="3 4" key="1">
    <citation type="submission" date="2021-03" db="EMBL/GenBank/DDBJ databases">
        <title>Thiomicrorhabdus sp.nov.,novel sulfur-oxidizing bacteria isolated from coastal sediment.</title>
        <authorList>
            <person name="Liu X."/>
        </authorList>
    </citation>
    <scope>NUCLEOTIDE SEQUENCE [LARGE SCALE GENOMIC DNA]</scope>
    <source>
        <strain evidence="3 4">6S2-11</strain>
    </source>
</reference>
<dbReference type="Pfam" id="PF03190">
    <property type="entry name" value="Thioredox_DsbH"/>
    <property type="match status" value="1"/>
</dbReference>
<keyword evidence="4" id="KW-1185">Reference proteome</keyword>
<dbReference type="SUPFAM" id="SSF48208">
    <property type="entry name" value="Six-hairpin glycosidases"/>
    <property type="match status" value="1"/>
</dbReference>
<dbReference type="PANTHER" id="PTHR42899:SF1">
    <property type="entry name" value="SPERMATOGENESIS-ASSOCIATED PROTEIN 20"/>
    <property type="match status" value="1"/>
</dbReference>
<dbReference type="InterPro" id="IPR024705">
    <property type="entry name" value="Ssp411"/>
</dbReference>
<dbReference type="PIRSF" id="PIRSF006402">
    <property type="entry name" value="UCP006402_thioredoxin"/>
    <property type="match status" value="1"/>
</dbReference>
<evidence type="ECO:0000313" key="3">
    <source>
        <dbReference type="EMBL" id="MBO1926535.1"/>
    </source>
</evidence>
<dbReference type="InterPro" id="IPR008928">
    <property type="entry name" value="6-hairpin_glycosidase_sf"/>
</dbReference>
<dbReference type="InterPro" id="IPR036249">
    <property type="entry name" value="Thioredoxin-like_sf"/>
</dbReference>
<dbReference type="SUPFAM" id="SSF52833">
    <property type="entry name" value="Thioredoxin-like"/>
    <property type="match status" value="1"/>
</dbReference>